<dbReference type="Proteomes" id="UP000054383">
    <property type="component" value="Unassembled WGS sequence"/>
</dbReference>
<feature type="compositionally biased region" description="Polar residues" evidence="3">
    <location>
        <begin position="193"/>
        <end position="211"/>
    </location>
</feature>
<dbReference type="Pfam" id="PF05383">
    <property type="entry name" value="La"/>
    <property type="match status" value="1"/>
</dbReference>
<feature type="compositionally biased region" description="Polar residues" evidence="3">
    <location>
        <begin position="384"/>
        <end position="394"/>
    </location>
</feature>
<dbReference type="AlphaFoldDB" id="A0A0U1LRW5"/>
<dbReference type="PANTHER" id="PTHR22792:SF132">
    <property type="entry name" value="LA-RELATED PROTEIN 1"/>
    <property type="match status" value="1"/>
</dbReference>
<evidence type="ECO:0000313" key="5">
    <source>
        <dbReference type="EMBL" id="CRG85175.1"/>
    </source>
</evidence>
<keyword evidence="1 2" id="KW-0694">RNA-binding</keyword>
<evidence type="ECO:0000259" key="4">
    <source>
        <dbReference type="PROSITE" id="PS50961"/>
    </source>
</evidence>
<dbReference type="STRING" id="28573.A0A0U1LRW5"/>
<feature type="compositionally biased region" description="Polar residues" evidence="3">
    <location>
        <begin position="23"/>
        <end position="41"/>
    </location>
</feature>
<dbReference type="EMBL" id="CVMT01000002">
    <property type="protein sequence ID" value="CRG85175.1"/>
    <property type="molecule type" value="Genomic_DNA"/>
</dbReference>
<dbReference type="InterPro" id="IPR006630">
    <property type="entry name" value="La_HTH"/>
</dbReference>
<feature type="compositionally biased region" description="Basic and acidic residues" evidence="3">
    <location>
        <begin position="410"/>
        <end position="434"/>
    </location>
</feature>
<evidence type="ECO:0000256" key="2">
    <source>
        <dbReference type="PROSITE-ProRule" id="PRU00332"/>
    </source>
</evidence>
<dbReference type="CDD" id="cd07323">
    <property type="entry name" value="LAM"/>
    <property type="match status" value="1"/>
</dbReference>
<reference evidence="5 6" key="1">
    <citation type="submission" date="2015-04" db="EMBL/GenBank/DDBJ databases">
        <authorList>
            <person name="Syromyatnikov M.Y."/>
            <person name="Popov V.N."/>
        </authorList>
    </citation>
    <scope>NUCLEOTIDE SEQUENCE [LARGE SCALE GENOMIC DNA]</scope>
    <source>
        <strain evidence="5">WF-38-12</strain>
    </source>
</reference>
<dbReference type="OMA" id="WPTPQVA"/>
<dbReference type="GO" id="GO:0003723">
    <property type="term" value="F:RNA binding"/>
    <property type="evidence" value="ECO:0007669"/>
    <property type="project" value="UniProtKB-UniRule"/>
</dbReference>
<feature type="compositionally biased region" description="Low complexity" evidence="3">
    <location>
        <begin position="576"/>
        <end position="588"/>
    </location>
</feature>
<feature type="region of interest" description="Disordered" evidence="3">
    <location>
        <begin position="20"/>
        <end position="603"/>
    </location>
</feature>
<dbReference type="PROSITE" id="PS50961">
    <property type="entry name" value="HTH_LA"/>
    <property type="match status" value="1"/>
</dbReference>
<evidence type="ECO:0000313" key="6">
    <source>
        <dbReference type="Proteomes" id="UP000054383"/>
    </source>
</evidence>
<dbReference type="Gene3D" id="1.10.10.10">
    <property type="entry name" value="Winged helix-like DNA-binding domain superfamily/Winged helix DNA-binding domain"/>
    <property type="match status" value="1"/>
</dbReference>
<evidence type="ECO:0000256" key="1">
    <source>
        <dbReference type="ARBA" id="ARBA00022884"/>
    </source>
</evidence>
<dbReference type="PANTHER" id="PTHR22792">
    <property type="entry name" value="LUPUS LA PROTEIN-RELATED"/>
    <property type="match status" value="1"/>
</dbReference>
<gene>
    <name evidence="5" type="ORF">PISL3812_02295</name>
</gene>
<protein>
    <submittedName>
        <fullName evidence="5">Putative HTH La-type RNA-binding protein C1527,03</fullName>
    </submittedName>
</protein>
<feature type="compositionally biased region" description="Basic and acidic residues" evidence="3">
    <location>
        <begin position="236"/>
        <end position="253"/>
    </location>
</feature>
<dbReference type="InterPro" id="IPR045180">
    <property type="entry name" value="La_dom_prot"/>
</dbReference>
<feature type="compositionally biased region" description="Polar residues" evidence="3">
    <location>
        <begin position="463"/>
        <end position="482"/>
    </location>
</feature>
<dbReference type="InterPro" id="IPR036388">
    <property type="entry name" value="WH-like_DNA-bd_sf"/>
</dbReference>
<name>A0A0U1LRW5_TALIS</name>
<dbReference type="OrthoDB" id="340227at2759"/>
<accession>A0A0U1LRW5</accession>
<feature type="compositionally biased region" description="Polar residues" evidence="3">
    <location>
        <begin position="119"/>
        <end position="135"/>
    </location>
</feature>
<feature type="compositionally biased region" description="Basic and acidic residues" evidence="3">
    <location>
        <begin position="285"/>
        <end position="314"/>
    </location>
</feature>
<feature type="compositionally biased region" description="Basic and acidic residues" evidence="3">
    <location>
        <begin position="484"/>
        <end position="494"/>
    </location>
</feature>
<feature type="compositionally biased region" description="Polar residues" evidence="3">
    <location>
        <begin position="81"/>
        <end position="108"/>
    </location>
</feature>
<feature type="domain" description="HTH La-type RNA-binding" evidence="4">
    <location>
        <begin position="639"/>
        <end position="733"/>
    </location>
</feature>
<feature type="compositionally biased region" description="Basic and acidic residues" evidence="3">
    <location>
        <begin position="144"/>
        <end position="161"/>
    </location>
</feature>
<dbReference type="SUPFAM" id="SSF46785">
    <property type="entry name" value="Winged helix' DNA-binding domain"/>
    <property type="match status" value="1"/>
</dbReference>
<feature type="compositionally biased region" description="Polar residues" evidence="3">
    <location>
        <begin position="435"/>
        <end position="446"/>
    </location>
</feature>
<keyword evidence="6" id="KW-1185">Reference proteome</keyword>
<dbReference type="GO" id="GO:0010494">
    <property type="term" value="C:cytoplasmic stress granule"/>
    <property type="evidence" value="ECO:0007669"/>
    <property type="project" value="TreeGrafter"/>
</dbReference>
<dbReference type="GO" id="GO:0005829">
    <property type="term" value="C:cytosol"/>
    <property type="evidence" value="ECO:0007669"/>
    <property type="project" value="TreeGrafter"/>
</dbReference>
<evidence type="ECO:0000256" key="3">
    <source>
        <dbReference type="SAM" id="MobiDB-lite"/>
    </source>
</evidence>
<dbReference type="GO" id="GO:0045727">
    <property type="term" value="P:positive regulation of translation"/>
    <property type="evidence" value="ECO:0007669"/>
    <property type="project" value="TreeGrafter"/>
</dbReference>
<feature type="compositionally biased region" description="Basic and acidic residues" evidence="3">
    <location>
        <begin position="448"/>
        <end position="458"/>
    </location>
</feature>
<feature type="region of interest" description="Disordered" evidence="3">
    <location>
        <begin position="768"/>
        <end position="792"/>
    </location>
</feature>
<dbReference type="SMART" id="SM00715">
    <property type="entry name" value="LA"/>
    <property type="match status" value="1"/>
</dbReference>
<feature type="compositionally biased region" description="Basic and acidic residues" evidence="3">
    <location>
        <begin position="68"/>
        <end position="80"/>
    </location>
</feature>
<feature type="compositionally biased region" description="Polar residues" evidence="3">
    <location>
        <begin position="350"/>
        <end position="370"/>
    </location>
</feature>
<feature type="compositionally biased region" description="Polar residues" evidence="3">
    <location>
        <begin position="550"/>
        <end position="568"/>
    </location>
</feature>
<feature type="compositionally biased region" description="Basic and acidic residues" evidence="3">
    <location>
        <begin position="173"/>
        <end position="182"/>
    </location>
</feature>
<feature type="compositionally biased region" description="Basic and acidic residues" evidence="3">
    <location>
        <begin position="502"/>
        <end position="534"/>
    </location>
</feature>
<feature type="compositionally biased region" description="Polar residues" evidence="3">
    <location>
        <begin position="769"/>
        <end position="779"/>
    </location>
</feature>
<dbReference type="InterPro" id="IPR036390">
    <property type="entry name" value="WH_DNA-bd_sf"/>
</dbReference>
<organism evidence="5 6">
    <name type="scientific">Talaromyces islandicus</name>
    <name type="common">Penicillium islandicum</name>
    <dbReference type="NCBI Taxonomy" id="28573"/>
    <lineage>
        <taxon>Eukaryota</taxon>
        <taxon>Fungi</taxon>
        <taxon>Dikarya</taxon>
        <taxon>Ascomycota</taxon>
        <taxon>Pezizomycotina</taxon>
        <taxon>Eurotiomycetes</taxon>
        <taxon>Eurotiomycetidae</taxon>
        <taxon>Eurotiales</taxon>
        <taxon>Trichocomaceae</taxon>
        <taxon>Talaromyces</taxon>
        <taxon>Talaromyces sect. Islandici</taxon>
    </lineage>
</organism>
<feature type="compositionally biased region" description="Polar residues" evidence="3">
    <location>
        <begin position="50"/>
        <end position="63"/>
    </location>
</feature>
<sequence length="830" mass="90236">MAATASKTEMPTFSYAQAAKGLATSNTSQQSPKVPTEQVTETAPEDESSKGSLSTQTSNTIVAETSGDSEKPDSIVDPESKSTTTGSSKNVVSNTSSPSIGTASTSTLAKEDDIPAIPNGTSDSTWDKQSQTSTPADKAASVTDSKDGSTKSEKAAQKELKAAPIPAVNIWQQRKEAQEAKAKATAAVLKSTAPANKTASSKLAPQTNGDYSDSAKTTNKKKTANDGQADVSGSLGKDRKRTETRKSHEEGSKKSGNRTARPNDEASLPPVADATAWPTPQTALGDEKRKVVEKGDKAEKIEKTPSTRGKEKWTPVHYVPTAVFNTPLPSGARRGGRPSRGGREGGRGAHTSNNIATADSKTAAAQTSQPPVKHANAPERGRNESNSSRANSLPAQGRKPANAEANAQSDQKRPQHTVDRQRVDSRQKASEDAHSTPNGTSNSADATSKPHRENRLAKAPEFTPSQNARPGNAPSDGQANRHPSTHERRFDGPAREANGFVPREREHREFNRDKGDFQREHPKERGDSRPERGRGGYRGRGGHSYGAGSQNQHFQNSQHPFVPSNKSFGPNDRQRSQQQNFQNGTQPQHANHRLPLRSPSVPNSAGVYGTFPLPEINTVYPNYQNVPSGPMTAIPYQPYMEPFGLMSLIQLQLEYYFSVDNLCKDLYLRKHMDSQGFVRLAFIASFKRIKNLTEDYELLRHSSRQLKNADYQFSEDGQDRLRPRDKWEQWVLPLDQRDPSAQNDGYLPAQFHPEADRHVDNIAAPLTNGFGQHGSQTPPNGIPNGNHDYAASRTTLSTNAPEFTPFVPGVPQNEILNVGRFPQGTHTAHV</sequence>
<proteinExistence type="predicted"/>